<organism evidence="2 3">
    <name type="scientific">Mycena rosella</name>
    <name type="common">Pink bonnet</name>
    <name type="synonym">Agaricus rosellus</name>
    <dbReference type="NCBI Taxonomy" id="1033263"/>
    <lineage>
        <taxon>Eukaryota</taxon>
        <taxon>Fungi</taxon>
        <taxon>Dikarya</taxon>
        <taxon>Basidiomycota</taxon>
        <taxon>Agaricomycotina</taxon>
        <taxon>Agaricomycetes</taxon>
        <taxon>Agaricomycetidae</taxon>
        <taxon>Agaricales</taxon>
        <taxon>Marasmiineae</taxon>
        <taxon>Mycenaceae</taxon>
        <taxon>Mycena</taxon>
    </lineage>
</organism>
<feature type="compositionally biased region" description="Acidic residues" evidence="1">
    <location>
        <begin position="81"/>
        <end position="93"/>
    </location>
</feature>
<evidence type="ECO:0000313" key="3">
    <source>
        <dbReference type="Proteomes" id="UP001221757"/>
    </source>
</evidence>
<feature type="region of interest" description="Disordered" evidence="1">
    <location>
        <begin position="54"/>
        <end position="93"/>
    </location>
</feature>
<evidence type="ECO:0000313" key="2">
    <source>
        <dbReference type="EMBL" id="KAJ7705356.1"/>
    </source>
</evidence>
<feature type="compositionally biased region" description="Basic and acidic residues" evidence="1">
    <location>
        <begin position="54"/>
        <end position="64"/>
    </location>
</feature>
<feature type="compositionally biased region" description="Basic and acidic residues" evidence="1">
    <location>
        <begin position="71"/>
        <end position="80"/>
    </location>
</feature>
<proteinExistence type="predicted"/>
<dbReference type="Proteomes" id="UP001221757">
    <property type="component" value="Unassembled WGS sequence"/>
</dbReference>
<accession>A0AAD7GU37</accession>
<name>A0AAD7GU37_MYCRO</name>
<comment type="caution">
    <text evidence="2">The sequence shown here is derived from an EMBL/GenBank/DDBJ whole genome shotgun (WGS) entry which is preliminary data.</text>
</comment>
<gene>
    <name evidence="2" type="ORF">B0H17DRAFT_1037731</name>
</gene>
<reference evidence="2" key="1">
    <citation type="submission" date="2023-03" db="EMBL/GenBank/DDBJ databases">
        <title>Massive genome expansion in bonnet fungi (Mycena s.s.) driven by repeated elements and novel gene families across ecological guilds.</title>
        <authorList>
            <consortium name="Lawrence Berkeley National Laboratory"/>
            <person name="Harder C.B."/>
            <person name="Miyauchi S."/>
            <person name="Viragh M."/>
            <person name="Kuo A."/>
            <person name="Thoen E."/>
            <person name="Andreopoulos B."/>
            <person name="Lu D."/>
            <person name="Skrede I."/>
            <person name="Drula E."/>
            <person name="Henrissat B."/>
            <person name="Morin E."/>
            <person name="Kohler A."/>
            <person name="Barry K."/>
            <person name="LaButti K."/>
            <person name="Morin E."/>
            <person name="Salamov A."/>
            <person name="Lipzen A."/>
            <person name="Mereny Z."/>
            <person name="Hegedus B."/>
            <person name="Baldrian P."/>
            <person name="Stursova M."/>
            <person name="Weitz H."/>
            <person name="Taylor A."/>
            <person name="Grigoriev I.V."/>
            <person name="Nagy L.G."/>
            <person name="Martin F."/>
            <person name="Kauserud H."/>
        </authorList>
    </citation>
    <scope>NUCLEOTIDE SEQUENCE</scope>
    <source>
        <strain evidence="2">CBHHK067</strain>
    </source>
</reference>
<protein>
    <submittedName>
        <fullName evidence="2">Uncharacterized protein</fullName>
    </submittedName>
</protein>
<keyword evidence="3" id="KW-1185">Reference proteome</keyword>
<sequence>MCSPQLLEGIPRPEMTFLPAVLVVAARSEQQKVCFVLQAGVDEGMPADAELLTREDDAELKCDSADEDERGTEAELLEERDANEDEAELLTRE</sequence>
<evidence type="ECO:0000256" key="1">
    <source>
        <dbReference type="SAM" id="MobiDB-lite"/>
    </source>
</evidence>
<dbReference type="AlphaFoldDB" id="A0AAD7GU37"/>
<dbReference type="EMBL" id="JARKIE010000008">
    <property type="protein sequence ID" value="KAJ7705356.1"/>
    <property type="molecule type" value="Genomic_DNA"/>
</dbReference>